<organism evidence="1 2">
    <name type="scientific">Klebsiella spallanzanii</name>
    <dbReference type="NCBI Taxonomy" id="2587528"/>
    <lineage>
        <taxon>Bacteria</taxon>
        <taxon>Pseudomonadati</taxon>
        <taxon>Pseudomonadota</taxon>
        <taxon>Gammaproteobacteria</taxon>
        <taxon>Enterobacterales</taxon>
        <taxon>Enterobacteriaceae</taxon>
        <taxon>Klebsiella/Raoultella group</taxon>
        <taxon>Klebsiella</taxon>
    </lineage>
</organism>
<name>A0A564J1Y9_9ENTR</name>
<dbReference type="AlphaFoldDB" id="A0A564J1Y9"/>
<sequence>MRELTAIEIDAVSGAGWLQDGLASLGSKAGSAVWSMGSNLSIDLPILGTVNLATIAPGLGEQIGNTIGSTIGETIESSLASVPVIGGLLNKLLGN</sequence>
<protein>
    <submittedName>
        <fullName evidence="1">Uncharacterized protein</fullName>
    </submittedName>
</protein>
<evidence type="ECO:0000313" key="1">
    <source>
        <dbReference type="EMBL" id="VUS50427.1"/>
    </source>
</evidence>
<proteinExistence type="predicted"/>
<accession>A0A564J1Y9</accession>
<reference evidence="1 2" key="1">
    <citation type="submission" date="2019-07" db="EMBL/GenBank/DDBJ databases">
        <authorList>
            <person name="Brisse S."/>
            <person name="Rodrigues C."/>
            <person name="Thorpe H."/>
        </authorList>
    </citation>
    <scope>NUCLEOTIDE SEQUENCE [LARGE SCALE GENOMIC DNA]</scope>
    <source>
        <strain evidence="1">SB6408</strain>
    </source>
</reference>
<dbReference type="EMBL" id="CABGHF010000007">
    <property type="protein sequence ID" value="VUS50427.1"/>
    <property type="molecule type" value="Genomic_DNA"/>
</dbReference>
<dbReference type="Proteomes" id="UP000318370">
    <property type="component" value="Unassembled WGS sequence"/>
</dbReference>
<evidence type="ECO:0000313" key="2">
    <source>
        <dbReference type="Proteomes" id="UP000318370"/>
    </source>
</evidence>
<dbReference type="RefSeq" id="WP_142462321.1">
    <property type="nucleotide sequence ID" value="NZ_CABGHF010000007.1"/>
</dbReference>
<gene>
    <name evidence="1" type="ORF">SB6408_04237</name>
</gene>